<dbReference type="Proteomes" id="UP000315217">
    <property type="component" value="Unassembled WGS sequence"/>
</dbReference>
<dbReference type="GO" id="GO:0016740">
    <property type="term" value="F:transferase activity"/>
    <property type="evidence" value="ECO:0007669"/>
    <property type="project" value="UniProtKB-KW"/>
</dbReference>
<dbReference type="Gene3D" id="3.40.50.2000">
    <property type="entry name" value="Glycogen Phosphorylase B"/>
    <property type="match status" value="1"/>
</dbReference>
<dbReference type="EMBL" id="VBAI01000216">
    <property type="protein sequence ID" value="TMJ08098.1"/>
    <property type="molecule type" value="Genomic_DNA"/>
</dbReference>
<sequence length="412" mass="46768">MVTVIRFPASRKTFKRIGNVAAHPQFRHVRHPPVGYRILTNDRPAGVTLRDLLRIGIRLTDIVTHSAGKVSMWNVARFLLTRELLPFGAGEPIFVPSFPLVIGNEPWFIEIEDLTTLFFPFIHNGKTAAIDIRTHEVFPIVKRLLEHRSCLGILTHIYETKDGLDKLFASEIISTKTRFIKVPYLPDDPEVVPPTPPKRQSAEPLRLFFNNSWHQNPSNFYVRGGLYVLNACERLFREGSPFHLTIRSTLPPKIIERYRSLLSSPAVTVAEGYLDWQSYSSLMSGCHVYLLPSARVHVYSLLEAMYHGLAVVTSDGWGIGNYVAHRVNGRMLPGLYGLVSWQSANGQLSENYEPMSCDNHELEDSLYVTLRELISYDDRRSQLATAGQTFVTRELSIERFNAEFGAFLGQIL</sequence>
<accession>A0A537LJA8</accession>
<dbReference type="AlphaFoldDB" id="A0A537LJA8"/>
<evidence type="ECO:0000313" key="2">
    <source>
        <dbReference type="Proteomes" id="UP000315217"/>
    </source>
</evidence>
<comment type="caution">
    <text evidence="1">The sequence shown here is derived from an EMBL/GenBank/DDBJ whole genome shotgun (WGS) entry which is preliminary data.</text>
</comment>
<dbReference type="Pfam" id="PF13692">
    <property type="entry name" value="Glyco_trans_1_4"/>
    <property type="match status" value="1"/>
</dbReference>
<keyword evidence="1" id="KW-0808">Transferase</keyword>
<evidence type="ECO:0000313" key="1">
    <source>
        <dbReference type="EMBL" id="TMJ08098.1"/>
    </source>
</evidence>
<name>A0A537LJA8_9BACT</name>
<dbReference type="SUPFAM" id="SSF53756">
    <property type="entry name" value="UDP-Glycosyltransferase/glycogen phosphorylase"/>
    <property type="match status" value="1"/>
</dbReference>
<reference evidence="1 2" key="1">
    <citation type="journal article" date="2019" name="Nat. Microbiol.">
        <title>Mediterranean grassland soil C-N compound turnover is dependent on rainfall and depth, and is mediated by genomically divergent microorganisms.</title>
        <authorList>
            <person name="Diamond S."/>
            <person name="Andeer P.F."/>
            <person name="Li Z."/>
            <person name="Crits-Christoph A."/>
            <person name="Burstein D."/>
            <person name="Anantharaman K."/>
            <person name="Lane K.R."/>
            <person name="Thomas B.C."/>
            <person name="Pan C."/>
            <person name="Northen T.R."/>
            <person name="Banfield J.F."/>
        </authorList>
    </citation>
    <scope>NUCLEOTIDE SEQUENCE [LARGE SCALE GENOMIC DNA]</scope>
    <source>
        <strain evidence="1">NP_1</strain>
    </source>
</reference>
<organism evidence="1 2">
    <name type="scientific">Candidatus Segetimicrobium genomatis</name>
    <dbReference type="NCBI Taxonomy" id="2569760"/>
    <lineage>
        <taxon>Bacteria</taxon>
        <taxon>Bacillati</taxon>
        <taxon>Candidatus Sysuimicrobiota</taxon>
        <taxon>Candidatus Sysuimicrobiia</taxon>
        <taxon>Candidatus Sysuimicrobiales</taxon>
        <taxon>Candidatus Segetimicrobiaceae</taxon>
        <taxon>Candidatus Segetimicrobium</taxon>
    </lineage>
</organism>
<proteinExistence type="predicted"/>
<protein>
    <submittedName>
        <fullName evidence="1">Glycosyltransferase family 4 protein</fullName>
    </submittedName>
</protein>
<gene>
    <name evidence="1" type="ORF">E6G98_12760</name>
</gene>